<dbReference type="InterPro" id="IPR000182">
    <property type="entry name" value="GNAT_dom"/>
</dbReference>
<dbReference type="PANTHER" id="PTHR43877">
    <property type="entry name" value="AMINOALKYLPHOSPHONATE N-ACETYLTRANSFERASE-RELATED-RELATED"/>
    <property type="match status" value="1"/>
</dbReference>
<evidence type="ECO:0000313" key="5">
    <source>
        <dbReference type="Proteomes" id="UP001596455"/>
    </source>
</evidence>
<protein>
    <submittedName>
        <fullName evidence="4">GNAT family N-acetyltransferase</fullName>
        <ecNumber evidence="4">2.3.-.-</ecNumber>
    </submittedName>
</protein>
<dbReference type="Pfam" id="PF00583">
    <property type="entry name" value="Acetyltransf_1"/>
    <property type="match status" value="1"/>
</dbReference>
<evidence type="ECO:0000256" key="2">
    <source>
        <dbReference type="ARBA" id="ARBA00023315"/>
    </source>
</evidence>
<dbReference type="CDD" id="cd04301">
    <property type="entry name" value="NAT_SF"/>
    <property type="match status" value="1"/>
</dbReference>
<dbReference type="RefSeq" id="WP_382395559.1">
    <property type="nucleotide sequence ID" value="NZ_JBHTCQ010000003.1"/>
</dbReference>
<evidence type="ECO:0000259" key="3">
    <source>
        <dbReference type="PROSITE" id="PS51186"/>
    </source>
</evidence>
<dbReference type="EC" id="2.3.-.-" evidence="4"/>
<name>A0ABW2QB62_9MICO</name>
<dbReference type="GO" id="GO:0016746">
    <property type="term" value="F:acyltransferase activity"/>
    <property type="evidence" value="ECO:0007669"/>
    <property type="project" value="UniProtKB-KW"/>
</dbReference>
<dbReference type="Gene3D" id="3.40.630.30">
    <property type="match status" value="1"/>
</dbReference>
<comment type="caution">
    <text evidence="4">The sequence shown here is derived from an EMBL/GenBank/DDBJ whole genome shotgun (WGS) entry which is preliminary data.</text>
</comment>
<feature type="domain" description="N-acetyltransferase" evidence="3">
    <location>
        <begin position="6"/>
        <end position="160"/>
    </location>
</feature>
<dbReference type="PROSITE" id="PS51186">
    <property type="entry name" value="GNAT"/>
    <property type="match status" value="1"/>
</dbReference>
<keyword evidence="2 4" id="KW-0012">Acyltransferase</keyword>
<dbReference type="Proteomes" id="UP001596455">
    <property type="component" value="Unassembled WGS sequence"/>
</dbReference>
<dbReference type="SUPFAM" id="SSF55729">
    <property type="entry name" value="Acyl-CoA N-acyltransferases (Nat)"/>
    <property type="match status" value="1"/>
</dbReference>
<dbReference type="InterPro" id="IPR016181">
    <property type="entry name" value="Acyl_CoA_acyltransferase"/>
</dbReference>
<sequence length="160" mass="17372">MSAPNARIRPATVLDAPDLAAVHLQAWRERYGDLLPEDVYAERAEHGPGQWEAMLADTAGPTTWIARRDGRAVGFAQATAPGAGEVRSLELTYLVVLAAEQGRRTGTHLLQLAIGDAPCQLWVLEGDERTIGFYGHHGFAPDGAHRPAFGGHLTEVRMLR</sequence>
<organism evidence="4 5">
    <name type="scientific">Georgenia alba</name>
    <dbReference type="NCBI Taxonomy" id="2233858"/>
    <lineage>
        <taxon>Bacteria</taxon>
        <taxon>Bacillati</taxon>
        <taxon>Actinomycetota</taxon>
        <taxon>Actinomycetes</taxon>
        <taxon>Micrococcales</taxon>
        <taxon>Bogoriellaceae</taxon>
        <taxon>Georgenia</taxon>
    </lineage>
</organism>
<dbReference type="InterPro" id="IPR050832">
    <property type="entry name" value="Bact_Acetyltransf"/>
</dbReference>
<dbReference type="EMBL" id="JBHTCQ010000003">
    <property type="protein sequence ID" value="MFC7406289.1"/>
    <property type="molecule type" value="Genomic_DNA"/>
</dbReference>
<evidence type="ECO:0000313" key="4">
    <source>
        <dbReference type="EMBL" id="MFC7406289.1"/>
    </source>
</evidence>
<reference evidence="5" key="1">
    <citation type="journal article" date="2019" name="Int. J. Syst. Evol. Microbiol.">
        <title>The Global Catalogue of Microorganisms (GCM) 10K type strain sequencing project: providing services to taxonomists for standard genome sequencing and annotation.</title>
        <authorList>
            <consortium name="The Broad Institute Genomics Platform"/>
            <consortium name="The Broad Institute Genome Sequencing Center for Infectious Disease"/>
            <person name="Wu L."/>
            <person name="Ma J."/>
        </authorList>
    </citation>
    <scope>NUCLEOTIDE SEQUENCE [LARGE SCALE GENOMIC DNA]</scope>
    <source>
        <strain evidence="5">JCM 1490</strain>
    </source>
</reference>
<accession>A0ABW2QB62</accession>
<gene>
    <name evidence="4" type="ORF">ACFQQL_14315</name>
</gene>
<proteinExistence type="predicted"/>
<keyword evidence="5" id="KW-1185">Reference proteome</keyword>
<evidence type="ECO:0000256" key="1">
    <source>
        <dbReference type="ARBA" id="ARBA00022679"/>
    </source>
</evidence>
<keyword evidence="1 4" id="KW-0808">Transferase</keyword>